<organism evidence="2 3">
    <name type="scientific">Nonomuraea purpurea</name>
    <dbReference type="NCBI Taxonomy" id="1849276"/>
    <lineage>
        <taxon>Bacteria</taxon>
        <taxon>Bacillati</taxon>
        <taxon>Actinomycetota</taxon>
        <taxon>Actinomycetes</taxon>
        <taxon>Streptosporangiales</taxon>
        <taxon>Streptosporangiaceae</taxon>
        <taxon>Nonomuraea</taxon>
    </lineage>
</organism>
<comment type="caution">
    <text evidence="2">The sequence shown here is derived from an EMBL/GenBank/DDBJ whole genome shotgun (WGS) entry which is preliminary data.</text>
</comment>
<evidence type="ECO:0000313" key="2">
    <source>
        <dbReference type="EMBL" id="MFC4006639.1"/>
    </source>
</evidence>
<proteinExistence type="predicted"/>
<keyword evidence="3" id="KW-1185">Reference proteome</keyword>
<accession>A0ABV8G1C2</accession>
<evidence type="ECO:0000256" key="1">
    <source>
        <dbReference type="SAM" id="MobiDB-lite"/>
    </source>
</evidence>
<dbReference type="Proteomes" id="UP001595851">
    <property type="component" value="Unassembled WGS sequence"/>
</dbReference>
<protein>
    <recommendedName>
        <fullName evidence="4">HK97 gp10 family phage protein</fullName>
    </recommendedName>
</protein>
<dbReference type="RefSeq" id="WP_379526778.1">
    <property type="nucleotide sequence ID" value="NZ_JBHSBI010000002.1"/>
</dbReference>
<dbReference type="EMBL" id="JBHSBI010000002">
    <property type="protein sequence ID" value="MFC4006639.1"/>
    <property type="molecule type" value="Genomic_DNA"/>
</dbReference>
<gene>
    <name evidence="2" type="ORF">ACFOY2_05365</name>
</gene>
<feature type="region of interest" description="Disordered" evidence="1">
    <location>
        <begin position="41"/>
        <end position="107"/>
    </location>
</feature>
<sequence length="130" mass="14366">MADVDLDFSELLPVAAEIEREAHEVAQEAYPVTKKMAAKLQRDWRRNARSSAGAHGKHYPRSITSEQRFSTDGPDWEVGPDRAMPQGGMGRGFEWGSVHQPPHNDMGQAMATLEPLFEAAAKKIADGFMS</sequence>
<evidence type="ECO:0008006" key="4">
    <source>
        <dbReference type="Google" id="ProtNLM"/>
    </source>
</evidence>
<evidence type="ECO:0000313" key="3">
    <source>
        <dbReference type="Proteomes" id="UP001595851"/>
    </source>
</evidence>
<reference evidence="3" key="1">
    <citation type="journal article" date="2019" name="Int. J. Syst. Evol. Microbiol.">
        <title>The Global Catalogue of Microorganisms (GCM) 10K type strain sequencing project: providing services to taxonomists for standard genome sequencing and annotation.</title>
        <authorList>
            <consortium name="The Broad Institute Genomics Platform"/>
            <consortium name="The Broad Institute Genome Sequencing Center for Infectious Disease"/>
            <person name="Wu L."/>
            <person name="Ma J."/>
        </authorList>
    </citation>
    <scope>NUCLEOTIDE SEQUENCE [LARGE SCALE GENOMIC DNA]</scope>
    <source>
        <strain evidence="3">TBRC 1276</strain>
    </source>
</reference>
<name>A0ABV8G1C2_9ACTN</name>